<gene>
    <name evidence="2" type="ORF">F5147DRAFT_775858</name>
</gene>
<dbReference type="OrthoDB" id="2662035at2759"/>
<feature type="region of interest" description="Disordered" evidence="1">
    <location>
        <begin position="1"/>
        <end position="82"/>
    </location>
</feature>
<protein>
    <submittedName>
        <fullName evidence="2">Uncharacterized protein</fullName>
    </submittedName>
</protein>
<evidence type="ECO:0000313" key="2">
    <source>
        <dbReference type="EMBL" id="KAG2103732.1"/>
    </source>
</evidence>
<evidence type="ECO:0000256" key="1">
    <source>
        <dbReference type="SAM" id="MobiDB-lite"/>
    </source>
</evidence>
<dbReference type="EMBL" id="JABBWM010000043">
    <property type="protein sequence ID" value="KAG2103732.1"/>
    <property type="molecule type" value="Genomic_DNA"/>
</dbReference>
<feature type="compositionally biased region" description="Low complexity" evidence="1">
    <location>
        <begin position="13"/>
        <end position="26"/>
    </location>
</feature>
<evidence type="ECO:0000313" key="3">
    <source>
        <dbReference type="Proteomes" id="UP000823399"/>
    </source>
</evidence>
<dbReference type="Proteomes" id="UP000823399">
    <property type="component" value="Unassembled WGS sequence"/>
</dbReference>
<organism evidence="2 3">
    <name type="scientific">Suillus discolor</name>
    <dbReference type="NCBI Taxonomy" id="1912936"/>
    <lineage>
        <taxon>Eukaryota</taxon>
        <taxon>Fungi</taxon>
        <taxon>Dikarya</taxon>
        <taxon>Basidiomycota</taxon>
        <taxon>Agaricomycotina</taxon>
        <taxon>Agaricomycetes</taxon>
        <taxon>Agaricomycetidae</taxon>
        <taxon>Boletales</taxon>
        <taxon>Suillineae</taxon>
        <taxon>Suillaceae</taxon>
        <taxon>Suillus</taxon>
    </lineage>
</organism>
<name>A0A9P7F3Z4_9AGAM</name>
<accession>A0A9P7F3Z4</accession>
<keyword evidence="3" id="KW-1185">Reference proteome</keyword>
<dbReference type="AlphaFoldDB" id="A0A9P7F3Z4"/>
<feature type="compositionally biased region" description="Basic and acidic residues" evidence="1">
    <location>
        <begin position="51"/>
        <end position="60"/>
    </location>
</feature>
<reference evidence="2" key="1">
    <citation type="journal article" date="2020" name="New Phytol.">
        <title>Comparative genomics reveals dynamic genome evolution in host specialist ectomycorrhizal fungi.</title>
        <authorList>
            <person name="Lofgren L.A."/>
            <person name="Nguyen N.H."/>
            <person name="Vilgalys R."/>
            <person name="Ruytinx J."/>
            <person name="Liao H.L."/>
            <person name="Branco S."/>
            <person name="Kuo A."/>
            <person name="LaButti K."/>
            <person name="Lipzen A."/>
            <person name="Andreopoulos W."/>
            <person name="Pangilinan J."/>
            <person name="Riley R."/>
            <person name="Hundley H."/>
            <person name="Na H."/>
            <person name="Barry K."/>
            <person name="Grigoriev I.V."/>
            <person name="Stajich J.E."/>
            <person name="Kennedy P.G."/>
        </authorList>
    </citation>
    <scope>NUCLEOTIDE SEQUENCE</scope>
    <source>
        <strain evidence="2">FC423</strain>
    </source>
</reference>
<dbReference type="RefSeq" id="XP_041290629.1">
    <property type="nucleotide sequence ID" value="XM_041441784.1"/>
</dbReference>
<comment type="caution">
    <text evidence="2">The sequence shown here is derived from an EMBL/GenBank/DDBJ whole genome shotgun (WGS) entry which is preliminary data.</text>
</comment>
<sequence length="115" mass="12849">MSTFGTRARRCTSAKSSEQSSCSSDSSSHKHVAAVDTDAKHRGTIPVMSKLDMHKFDHYGEPSSTLPMKNKKQEVEQRSHTLPVQTIQSRPYVEPVPRTCQMAIQCVQPEAGRLY</sequence>
<dbReference type="GeneID" id="64704043"/>
<proteinExistence type="predicted"/>